<dbReference type="AlphaFoldDB" id="A0A0G4H9Y1"/>
<gene>
    <name evidence="1" type="ORF">Cvel_897</name>
</gene>
<accession>A0A0G4H9Y1</accession>
<evidence type="ECO:0000313" key="1">
    <source>
        <dbReference type="EMBL" id="CEM40746.1"/>
    </source>
</evidence>
<dbReference type="EMBL" id="CDMZ01002095">
    <property type="protein sequence ID" value="CEM40746.1"/>
    <property type="molecule type" value="Genomic_DNA"/>
</dbReference>
<proteinExistence type="predicted"/>
<sequence length="298" mass="33119">MKHPSPSPLFVICALLSFRIYSAFVFRTSPLSSQDIEMKSSARVGRPYEEFPGIIQEVISHVSEHPVPFVSTEMYYKSSDSLPPRKLSSLVEKVQKWKPAAAEADEMETGHSELIGPEQQNYLSVVKAVLFYALDALDESHNLVLPLSWPSPTPFGGPAIRGSAAAQDATLCHAMLHRREGDFIGAEAGLSGWDNASFWFSRVDRGHPVYPLLVQFCRERAKGEAGGQTHAKRKDSIFEKLGKNSNWSSSLLTSLVESGVCGGLSEEDKKEIEEVLFAEWKFLLDKCWGKLSRCHNSD</sequence>
<protein>
    <submittedName>
        <fullName evidence="1">Uncharacterized protein</fullName>
    </submittedName>
</protein>
<dbReference type="VEuPathDB" id="CryptoDB:Cvel_897"/>
<organism evidence="1">
    <name type="scientific">Chromera velia CCMP2878</name>
    <dbReference type="NCBI Taxonomy" id="1169474"/>
    <lineage>
        <taxon>Eukaryota</taxon>
        <taxon>Sar</taxon>
        <taxon>Alveolata</taxon>
        <taxon>Colpodellida</taxon>
        <taxon>Chromeraceae</taxon>
        <taxon>Chromera</taxon>
    </lineage>
</organism>
<name>A0A0G4H9Y1_9ALVE</name>
<reference evidence="1" key="1">
    <citation type="submission" date="2014-11" db="EMBL/GenBank/DDBJ databases">
        <authorList>
            <person name="Otto D Thomas"/>
            <person name="Naeem Raeece"/>
        </authorList>
    </citation>
    <scope>NUCLEOTIDE SEQUENCE</scope>
</reference>